<evidence type="ECO:0008006" key="9">
    <source>
        <dbReference type="Google" id="ProtNLM"/>
    </source>
</evidence>
<dbReference type="OrthoDB" id="2790258at2759"/>
<organism evidence="7 8">
    <name type="scientific">Hericium alpestre</name>
    <dbReference type="NCBI Taxonomy" id="135208"/>
    <lineage>
        <taxon>Eukaryota</taxon>
        <taxon>Fungi</taxon>
        <taxon>Dikarya</taxon>
        <taxon>Basidiomycota</taxon>
        <taxon>Agaricomycotina</taxon>
        <taxon>Agaricomycetes</taxon>
        <taxon>Russulales</taxon>
        <taxon>Hericiaceae</taxon>
        <taxon>Hericium</taxon>
    </lineage>
</organism>
<dbReference type="PANTHER" id="PTHR46481:SF10">
    <property type="entry name" value="ZINC FINGER BED DOMAIN-CONTAINING PROTEIN 39"/>
    <property type="match status" value="1"/>
</dbReference>
<sequence>MSTLQEVDDPEVEDYYIKLNKHLPFHYNVEGDEDVQSYKTDRAIEDDAERVRNDPEEGDDNEAIEDDEDMGVSSGMSPVQKLRAICKKIISSPQHRAAFRTLAHKYYADEKTEKGTDISKLMPIRDVKTRWNYMHAMIVRALQLKKGALMDPLTAINVWVLDQDELQDLYLSPGDWASLKQLGDLLEIFTKVTATMSKARTPTLPWVLPMYEYMRKYLDKQIKNNSLPLALCEAIAAGLEKLLHYYNLALECQYAVIATICHPSLHIDWFDELSDDRRAKAWALFEHVYNDYKASEPEIEDVPQAALVDEPSDFLTLVAKKSKPAANNPML</sequence>
<feature type="compositionally biased region" description="Acidic residues" evidence="6">
    <location>
        <begin position="56"/>
        <end position="70"/>
    </location>
</feature>
<evidence type="ECO:0000313" key="8">
    <source>
        <dbReference type="Proteomes" id="UP000298061"/>
    </source>
</evidence>
<feature type="region of interest" description="Disordered" evidence="6">
    <location>
        <begin position="31"/>
        <end position="73"/>
    </location>
</feature>
<keyword evidence="5" id="KW-0539">Nucleus</keyword>
<evidence type="ECO:0000256" key="2">
    <source>
        <dbReference type="ARBA" id="ARBA00022723"/>
    </source>
</evidence>
<evidence type="ECO:0000256" key="4">
    <source>
        <dbReference type="ARBA" id="ARBA00022833"/>
    </source>
</evidence>
<keyword evidence="8" id="KW-1185">Reference proteome</keyword>
<evidence type="ECO:0000256" key="1">
    <source>
        <dbReference type="ARBA" id="ARBA00004123"/>
    </source>
</evidence>
<feature type="compositionally biased region" description="Basic and acidic residues" evidence="6">
    <location>
        <begin position="39"/>
        <end position="55"/>
    </location>
</feature>
<dbReference type="GO" id="GO:0008270">
    <property type="term" value="F:zinc ion binding"/>
    <property type="evidence" value="ECO:0007669"/>
    <property type="project" value="UniProtKB-KW"/>
</dbReference>
<dbReference type="PANTHER" id="PTHR46481">
    <property type="entry name" value="ZINC FINGER BED DOMAIN-CONTAINING PROTEIN 4"/>
    <property type="match status" value="1"/>
</dbReference>
<reference evidence="7 8" key="1">
    <citation type="submission" date="2019-02" db="EMBL/GenBank/DDBJ databases">
        <title>Genome sequencing of the rare red list fungi Hericium alpestre (H. flagellum).</title>
        <authorList>
            <person name="Buettner E."/>
            <person name="Kellner H."/>
        </authorList>
    </citation>
    <scope>NUCLEOTIDE SEQUENCE [LARGE SCALE GENOMIC DNA]</scope>
    <source>
        <strain evidence="7 8">DSM 108284</strain>
    </source>
</reference>
<evidence type="ECO:0000256" key="5">
    <source>
        <dbReference type="ARBA" id="ARBA00023242"/>
    </source>
</evidence>
<keyword evidence="3" id="KW-0863">Zinc-finger</keyword>
<gene>
    <name evidence="7" type="ORF">EWM64_g5750</name>
</gene>
<comment type="subcellular location">
    <subcellularLocation>
        <location evidence="1">Nucleus</location>
    </subcellularLocation>
</comment>
<evidence type="ECO:0000256" key="6">
    <source>
        <dbReference type="SAM" id="MobiDB-lite"/>
    </source>
</evidence>
<evidence type="ECO:0000313" key="7">
    <source>
        <dbReference type="EMBL" id="TFY78260.1"/>
    </source>
</evidence>
<evidence type="ECO:0000256" key="3">
    <source>
        <dbReference type="ARBA" id="ARBA00022771"/>
    </source>
</evidence>
<dbReference type="AlphaFoldDB" id="A0A4Y9ZVR1"/>
<keyword evidence="2" id="KW-0479">Metal-binding</keyword>
<dbReference type="GO" id="GO:0005634">
    <property type="term" value="C:nucleus"/>
    <property type="evidence" value="ECO:0007669"/>
    <property type="project" value="UniProtKB-SubCell"/>
</dbReference>
<dbReference type="SUPFAM" id="SSF53098">
    <property type="entry name" value="Ribonuclease H-like"/>
    <property type="match status" value="1"/>
</dbReference>
<protein>
    <recommendedName>
        <fullName evidence="9">hAT-like transposase RNase-H fold domain-containing protein</fullName>
    </recommendedName>
</protein>
<dbReference type="InterPro" id="IPR052035">
    <property type="entry name" value="ZnF_BED_domain_contain"/>
</dbReference>
<dbReference type="EMBL" id="SFCI01000717">
    <property type="protein sequence ID" value="TFY78260.1"/>
    <property type="molecule type" value="Genomic_DNA"/>
</dbReference>
<comment type="caution">
    <text evidence="7">The sequence shown here is derived from an EMBL/GenBank/DDBJ whole genome shotgun (WGS) entry which is preliminary data.</text>
</comment>
<keyword evidence="4" id="KW-0862">Zinc</keyword>
<name>A0A4Y9ZVR1_9AGAM</name>
<accession>A0A4Y9ZVR1</accession>
<dbReference type="Proteomes" id="UP000298061">
    <property type="component" value="Unassembled WGS sequence"/>
</dbReference>
<dbReference type="InterPro" id="IPR012337">
    <property type="entry name" value="RNaseH-like_sf"/>
</dbReference>
<proteinExistence type="predicted"/>